<dbReference type="Pfam" id="PF21167">
    <property type="entry name" value="DUF6851"/>
    <property type="match status" value="1"/>
</dbReference>
<proteinExistence type="predicted"/>
<dbReference type="InterPro" id="IPR055161">
    <property type="entry name" value="NapH1-like_2nd"/>
</dbReference>
<dbReference type="Gene3D" id="1.10.606.20">
    <property type="match status" value="1"/>
</dbReference>
<dbReference type="CDD" id="cd03398">
    <property type="entry name" value="PAP2_haloperoxidase"/>
    <property type="match status" value="1"/>
</dbReference>
<gene>
    <name evidence="3" type="ORF">GCM10011516_17190</name>
</gene>
<keyword evidence="4" id="KW-1185">Reference proteome</keyword>
<dbReference type="Pfam" id="PF22778">
    <property type="entry name" value="VCPO_2nd"/>
    <property type="match status" value="1"/>
</dbReference>
<dbReference type="PANTHER" id="PTHR34599">
    <property type="entry name" value="PEROXIDASE-RELATED"/>
    <property type="match status" value="1"/>
</dbReference>
<evidence type="ECO:0000313" key="4">
    <source>
        <dbReference type="Proteomes" id="UP000614460"/>
    </source>
</evidence>
<sequence>MLTIMSDKPLVLKWNQLTLEAIKLTKSPATIAARALAMVHTAMYDAWSVYDSCAISTTTANYIKFPKQHCAKEHIRKSFSYAAYQVLMHLFWFRLPAEHKNIFRDFMCQSEYDPDIKCLDIEKPEGIGNLIAKLVIEQHYGDGSNPLGSLKMPRFSDYTGYKPINSADQLINLSHWQPLKKVKADHECKVQRFALAHWGLVRAFALPFNWHFRPEPPYTKEQPEFKLQAREILDINAALTDEQKVIASYWEDGKGTYSTAGHWCEIAQFVAQKEFCRNSQCIKLFFVLSNALLDASIATWDSKRWYNAVRPVTAIRNLFNGLFIHGWAGPCKGTETLKGEQWKPYLKTPASPEYISAHSCLSRAAAVILKNFTGNDVFGGRTTIKMGSSSIENGVTPCMDIVLEWPTYSAAAEQAGLSCLYAGTHFSKATAEGHKVGLKVAVAVWEKAKIYFNEK</sequence>
<dbReference type="Proteomes" id="UP000614460">
    <property type="component" value="Unassembled WGS sequence"/>
</dbReference>
<accession>A0A8H9FYJ0</accession>
<feature type="domain" description="DUF6851" evidence="1">
    <location>
        <begin position="38"/>
        <end position="178"/>
    </location>
</feature>
<evidence type="ECO:0000259" key="2">
    <source>
        <dbReference type="Pfam" id="PF22778"/>
    </source>
</evidence>
<dbReference type="InterPro" id="IPR052559">
    <property type="entry name" value="V-haloperoxidase"/>
</dbReference>
<organism evidence="3 4">
    <name type="scientific">Sphingobacterium cellulitidis</name>
    <dbReference type="NCBI Taxonomy" id="1768011"/>
    <lineage>
        <taxon>Bacteria</taxon>
        <taxon>Pseudomonadati</taxon>
        <taxon>Bacteroidota</taxon>
        <taxon>Sphingobacteriia</taxon>
        <taxon>Sphingobacteriales</taxon>
        <taxon>Sphingobacteriaceae</taxon>
        <taxon>Sphingobacterium</taxon>
    </lineage>
</organism>
<evidence type="ECO:0000259" key="1">
    <source>
        <dbReference type="Pfam" id="PF21167"/>
    </source>
</evidence>
<protein>
    <submittedName>
        <fullName evidence="3">Haloperoxidase</fullName>
    </submittedName>
</protein>
<dbReference type="InterPro" id="IPR049283">
    <property type="entry name" value="DUF6851"/>
</dbReference>
<comment type="caution">
    <text evidence="3">The sequence shown here is derived from an EMBL/GenBank/DDBJ whole genome shotgun (WGS) entry which is preliminary data.</text>
</comment>
<dbReference type="PANTHER" id="PTHR34599:SF2">
    <property type="entry name" value="TRAF-TYPE DOMAIN-CONTAINING PROTEIN"/>
    <property type="match status" value="1"/>
</dbReference>
<reference evidence="3" key="1">
    <citation type="journal article" date="2014" name="Int. J. Syst. Evol. Microbiol.">
        <title>Complete genome sequence of Corynebacterium casei LMG S-19264T (=DSM 44701T), isolated from a smear-ripened cheese.</title>
        <authorList>
            <consortium name="US DOE Joint Genome Institute (JGI-PGF)"/>
            <person name="Walter F."/>
            <person name="Albersmeier A."/>
            <person name="Kalinowski J."/>
            <person name="Ruckert C."/>
        </authorList>
    </citation>
    <scope>NUCLEOTIDE SEQUENCE</scope>
    <source>
        <strain evidence="3">CGMCC 1.15966</strain>
    </source>
</reference>
<name>A0A8H9FYJ0_9SPHI</name>
<dbReference type="InterPro" id="IPR036938">
    <property type="entry name" value="PAP2/HPO_sf"/>
</dbReference>
<dbReference type="EMBL" id="BMKM01000003">
    <property type="protein sequence ID" value="GGE20080.1"/>
    <property type="molecule type" value="Genomic_DNA"/>
</dbReference>
<dbReference type="SUPFAM" id="SSF48317">
    <property type="entry name" value="Acid phosphatase/Vanadium-dependent haloperoxidase"/>
    <property type="match status" value="1"/>
</dbReference>
<feature type="domain" description="Vanadium-dependent haloperoxidase NapH1-like second helical-bundle" evidence="2">
    <location>
        <begin position="283"/>
        <end position="432"/>
    </location>
</feature>
<reference evidence="3" key="2">
    <citation type="submission" date="2020-09" db="EMBL/GenBank/DDBJ databases">
        <authorList>
            <person name="Sun Q."/>
            <person name="Zhou Y."/>
        </authorList>
    </citation>
    <scope>NUCLEOTIDE SEQUENCE</scope>
    <source>
        <strain evidence="3">CGMCC 1.15966</strain>
    </source>
</reference>
<dbReference type="AlphaFoldDB" id="A0A8H9FYJ0"/>
<evidence type="ECO:0000313" key="3">
    <source>
        <dbReference type="EMBL" id="GGE20080.1"/>
    </source>
</evidence>